<keyword evidence="5" id="KW-0653">Protein transport</keyword>
<reference evidence="10" key="1">
    <citation type="journal article" date="2020" name="Fungal Divers.">
        <title>Resolving the Mortierellaceae phylogeny through synthesis of multi-gene phylogenetics and phylogenomics.</title>
        <authorList>
            <person name="Vandepol N."/>
            <person name="Liber J."/>
            <person name="Desiro A."/>
            <person name="Na H."/>
            <person name="Kennedy M."/>
            <person name="Barry K."/>
            <person name="Grigoriev I.V."/>
            <person name="Miller A.N."/>
            <person name="O'Donnell K."/>
            <person name="Stajich J.E."/>
            <person name="Bonito G."/>
        </authorList>
    </citation>
    <scope>NUCLEOTIDE SEQUENCE</scope>
    <source>
        <strain evidence="10">MES-2147</strain>
    </source>
</reference>
<comment type="subcellular location">
    <subcellularLocation>
        <location evidence="1">Golgi apparatus membrane</location>
        <topology evidence="1">Single-pass type IV membrane protein</topology>
    </subcellularLocation>
</comment>
<evidence type="ECO:0000256" key="6">
    <source>
        <dbReference type="ARBA" id="ARBA00022989"/>
    </source>
</evidence>
<dbReference type="GO" id="GO:0005797">
    <property type="term" value="C:Golgi medial cisterna"/>
    <property type="evidence" value="ECO:0007669"/>
    <property type="project" value="TreeGrafter"/>
</dbReference>
<keyword evidence="6" id="KW-1133">Transmembrane helix</keyword>
<evidence type="ECO:0000313" key="10">
    <source>
        <dbReference type="EMBL" id="KAG0002080.1"/>
    </source>
</evidence>
<accession>A0A9P6MI72</accession>
<dbReference type="GO" id="GO:0005484">
    <property type="term" value="F:SNAP receptor activity"/>
    <property type="evidence" value="ECO:0007669"/>
    <property type="project" value="TreeGrafter"/>
</dbReference>
<proteinExistence type="inferred from homology"/>
<dbReference type="GO" id="GO:0000139">
    <property type="term" value="C:Golgi membrane"/>
    <property type="evidence" value="ECO:0007669"/>
    <property type="project" value="UniProtKB-SubCell"/>
</dbReference>
<comment type="similarity">
    <text evidence="2">Belongs to the GOSR1 family.</text>
</comment>
<protein>
    <recommendedName>
        <fullName evidence="12">Golgi SNAP receptor complex member 1</fullName>
    </recommendedName>
</protein>
<keyword evidence="11" id="KW-1185">Reference proteome</keyword>
<keyword evidence="8" id="KW-0472">Membrane</keyword>
<evidence type="ECO:0000256" key="8">
    <source>
        <dbReference type="ARBA" id="ARBA00023136"/>
    </source>
</evidence>
<evidence type="ECO:0000256" key="2">
    <source>
        <dbReference type="ARBA" id="ARBA00008473"/>
    </source>
</evidence>
<keyword evidence="4" id="KW-0812">Transmembrane</keyword>
<gene>
    <name evidence="10" type="ORF">BGZ65_002942</name>
</gene>
<dbReference type="OrthoDB" id="422156at2759"/>
<evidence type="ECO:0000256" key="4">
    <source>
        <dbReference type="ARBA" id="ARBA00022692"/>
    </source>
</evidence>
<sequence>MQKSALTRTPIYSNAPLNTPSPSGSLAASPILGNASLATTASGTAESTSWDSLRKDVRQVEFEIESKLTAFSKSTVKTGTGQYTDSGAGVGQSSNNNTGAVENSESLESNIEELLEKLSRLVDAMSGHLDTETQTNGQAPMSMVQFIQRHRDILHDYTREYRKTRQNVRAARDHAELLSSVRDDINTFKNGGPSGNGMSASDYLLNERTKIDGSHRLADSALEQAYATREDLDKQRSTLLNVNQRINNVASQLPS</sequence>
<dbReference type="EMBL" id="JAAAHW010000471">
    <property type="protein sequence ID" value="KAG0002080.1"/>
    <property type="molecule type" value="Genomic_DNA"/>
</dbReference>
<name>A0A9P6MI72_9FUNG</name>
<organism evidence="10 11">
    <name type="scientific">Modicella reniformis</name>
    <dbReference type="NCBI Taxonomy" id="1440133"/>
    <lineage>
        <taxon>Eukaryota</taxon>
        <taxon>Fungi</taxon>
        <taxon>Fungi incertae sedis</taxon>
        <taxon>Mucoromycota</taxon>
        <taxon>Mortierellomycotina</taxon>
        <taxon>Mortierellomycetes</taxon>
        <taxon>Mortierellales</taxon>
        <taxon>Mortierellaceae</taxon>
        <taxon>Modicella</taxon>
    </lineage>
</organism>
<keyword evidence="3" id="KW-0813">Transport</keyword>
<dbReference type="Pfam" id="PF12352">
    <property type="entry name" value="V-SNARE_C"/>
    <property type="match status" value="1"/>
</dbReference>
<dbReference type="Proteomes" id="UP000749646">
    <property type="component" value="Unassembled WGS sequence"/>
</dbReference>
<dbReference type="GO" id="GO:0048219">
    <property type="term" value="P:inter-Golgi cisterna vesicle-mediated transport"/>
    <property type="evidence" value="ECO:0007669"/>
    <property type="project" value="TreeGrafter"/>
</dbReference>
<feature type="region of interest" description="Disordered" evidence="9">
    <location>
        <begin position="77"/>
        <end position="107"/>
    </location>
</feature>
<feature type="non-terminal residue" evidence="10">
    <location>
        <position position="255"/>
    </location>
</feature>
<dbReference type="PANTHER" id="PTHR21094">
    <property type="entry name" value="GOS-28 SNARE- RELATED"/>
    <property type="match status" value="1"/>
</dbReference>
<dbReference type="GO" id="GO:0031201">
    <property type="term" value="C:SNARE complex"/>
    <property type="evidence" value="ECO:0007669"/>
    <property type="project" value="TreeGrafter"/>
</dbReference>
<evidence type="ECO:0008006" key="12">
    <source>
        <dbReference type="Google" id="ProtNLM"/>
    </source>
</evidence>
<evidence type="ECO:0000256" key="5">
    <source>
        <dbReference type="ARBA" id="ARBA00022927"/>
    </source>
</evidence>
<dbReference type="GO" id="GO:0006888">
    <property type="term" value="P:endoplasmic reticulum to Golgi vesicle-mediated transport"/>
    <property type="evidence" value="ECO:0007669"/>
    <property type="project" value="InterPro"/>
</dbReference>
<evidence type="ECO:0000256" key="7">
    <source>
        <dbReference type="ARBA" id="ARBA00023034"/>
    </source>
</evidence>
<evidence type="ECO:0000256" key="3">
    <source>
        <dbReference type="ARBA" id="ARBA00022448"/>
    </source>
</evidence>
<comment type="caution">
    <text evidence="10">The sequence shown here is derived from an EMBL/GenBank/DDBJ whole genome shotgun (WGS) entry which is preliminary data.</text>
</comment>
<dbReference type="InterPro" id="IPR023601">
    <property type="entry name" value="Golgi_SNAP_su1"/>
</dbReference>
<dbReference type="AlphaFoldDB" id="A0A9P6MI72"/>
<feature type="compositionally biased region" description="Polar residues" evidence="9">
    <location>
        <begin position="77"/>
        <end position="101"/>
    </location>
</feature>
<keyword evidence="7" id="KW-0333">Golgi apparatus</keyword>
<dbReference type="GO" id="GO:0005801">
    <property type="term" value="C:cis-Golgi network"/>
    <property type="evidence" value="ECO:0007669"/>
    <property type="project" value="InterPro"/>
</dbReference>
<evidence type="ECO:0000256" key="1">
    <source>
        <dbReference type="ARBA" id="ARBA00004409"/>
    </source>
</evidence>
<evidence type="ECO:0000256" key="9">
    <source>
        <dbReference type="SAM" id="MobiDB-lite"/>
    </source>
</evidence>
<dbReference type="GO" id="GO:0006906">
    <property type="term" value="P:vesicle fusion"/>
    <property type="evidence" value="ECO:0007669"/>
    <property type="project" value="TreeGrafter"/>
</dbReference>
<feature type="region of interest" description="Disordered" evidence="9">
    <location>
        <begin position="1"/>
        <end position="26"/>
    </location>
</feature>
<dbReference type="GO" id="GO:0015031">
    <property type="term" value="P:protein transport"/>
    <property type="evidence" value="ECO:0007669"/>
    <property type="project" value="UniProtKB-KW"/>
</dbReference>
<dbReference type="PANTHER" id="PTHR21094:SF2">
    <property type="entry name" value="GOLGI SNAP RECEPTOR COMPLEX MEMBER 1"/>
    <property type="match status" value="1"/>
</dbReference>
<evidence type="ECO:0000313" key="11">
    <source>
        <dbReference type="Proteomes" id="UP000749646"/>
    </source>
</evidence>